<keyword evidence="3 6" id="KW-0698">rRNA processing</keyword>
<accession>A0AAF0J8T2</accession>
<dbReference type="PANTHER" id="PTHR15341:SF3">
    <property type="entry name" value="NUCLEAR NUCLEIC ACID-BINDING PROTEIN C1D"/>
    <property type="match status" value="1"/>
</dbReference>
<feature type="compositionally biased region" description="Basic and acidic residues" evidence="7">
    <location>
        <begin position="167"/>
        <end position="198"/>
    </location>
</feature>
<reference evidence="8" key="1">
    <citation type="submission" date="2023-03" db="EMBL/GenBank/DDBJ databases">
        <title>Mating type loci evolution in Malassezia.</title>
        <authorList>
            <person name="Coelho M.A."/>
        </authorList>
    </citation>
    <scope>NUCLEOTIDE SEQUENCE</scope>
    <source>
        <strain evidence="8">CBS 9431</strain>
    </source>
</reference>
<comment type="similarity">
    <text evidence="2 6">Belongs to the C1D family.</text>
</comment>
<dbReference type="AlphaFoldDB" id="A0AAF0J8T2"/>
<proteinExistence type="inferred from homology"/>
<feature type="region of interest" description="Disordered" evidence="7">
    <location>
        <begin position="137"/>
        <end position="222"/>
    </location>
</feature>
<evidence type="ECO:0000256" key="5">
    <source>
        <dbReference type="ARBA" id="ARBA00023242"/>
    </source>
</evidence>
<comment type="subcellular location">
    <subcellularLocation>
        <location evidence="1 6">Nucleus</location>
    </subcellularLocation>
</comment>
<keyword evidence="4 6" id="KW-0694">RNA-binding</keyword>
<evidence type="ECO:0000256" key="1">
    <source>
        <dbReference type="ARBA" id="ARBA00004123"/>
    </source>
</evidence>
<dbReference type="RefSeq" id="XP_060120322.1">
    <property type="nucleotide sequence ID" value="XM_060264339.1"/>
</dbReference>
<dbReference type="Proteomes" id="UP001217754">
    <property type="component" value="Chromosome 1"/>
</dbReference>
<dbReference type="InterPro" id="IPR011082">
    <property type="entry name" value="Exosome-assoc_fac/DNA_repair"/>
</dbReference>
<gene>
    <name evidence="8" type="ORF">MJAP1_000369</name>
</gene>
<dbReference type="GO" id="GO:0005730">
    <property type="term" value="C:nucleolus"/>
    <property type="evidence" value="ECO:0007669"/>
    <property type="project" value="TreeGrafter"/>
</dbReference>
<dbReference type="PANTHER" id="PTHR15341">
    <property type="entry name" value="SUN-COR STEROID HORMONE RECEPTOR CO-REPRESSOR"/>
    <property type="match status" value="1"/>
</dbReference>
<name>A0AAF0J8T2_9BASI</name>
<evidence type="ECO:0000256" key="4">
    <source>
        <dbReference type="ARBA" id="ARBA00022884"/>
    </source>
</evidence>
<keyword evidence="5 6" id="KW-0539">Nucleus</keyword>
<protein>
    <recommendedName>
        <fullName evidence="6">Exosome complex protein</fullName>
    </recommendedName>
</protein>
<feature type="compositionally biased region" description="Basic and acidic residues" evidence="7">
    <location>
        <begin position="204"/>
        <end position="215"/>
    </location>
</feature>
<keyword evidence="9" id="KW-1185">Reference proteome</keyword>
<evidence type="ECO:0000256" key="6">
    <source>
        <dbReference type="RuleBase" id="RU368003"/>
    </source>
</evidence>
<dbReference type="GO" id="GO:0000460">
    <property type="term" value="P:maturation of 5.8S rRNA"/>
    <property type="evidence" value="ECO:0007669"/>
    <property type="project" value="TreeGrafter"/>
</dbReference>
<organism evidence="8 9">
    <name type="scientific">Malassezia japonica</name>
    <dbReference type="NCBI Taxonomy" id="223818"/>
    <lineage>
        <taxon>Eukaryota</taxon>
        <taxon>Fungi</taxon>
        <taxon>Dikarya</taxon>
        <taxon>Basidiomycota</taxon>
        <taxon>Ustilaginomycotina</taxon>
        <taxon>Malasseziomycetes</taxon>
        <taxon>Malasseziales</taxon>
        <taxon>Malasseziaceae</taxon>
        <taxon>Malassezia</taxon>
    </lineage>
</organism>
<evidence type="ECO:0000256" key="7">
    <source>
        <dbReference type="SAM" id="MobiDB-lite"/>
    </source>
</evidence>
<dbReference type="GeneID" id="85224018"/>
<dbReference type="GO" id="GO:0010468">
    <property type="term" value="P:regulation of gene expression"/>
    <property type="evidence" value="ECO:0007669"/>
    <property type="project" value="TreeGrafter"/>
</dbReference>
<dbReference type="GO" id="GO:0000178">
    <property type="term" value="C:exosome (RNase complex)"/>
    <property type="evidence" value="ECO:0007669"/>
    <property type="project" value="TreeGrafter"/>
</dbReference>
<sequence>MSSYAHKVNDPTATIASLQEQIATLQSLIENTFKKPMAECLAELEGTDASARAADAQAALQGRLTGAKLLVSAAYVYLDVIWMYLKSKGIDPKTHPVHDELERVQAYFTKLKKAAGSEEGPSQRIDQGAAARMISAAAGEKRKHKRFDGEEEDEKSEPTKPTSQKASKKESKAKDAAKAEPKTTPEKDSAKSKGDAKTKTKKADKHEPKKRADAPKKKRAHA</sequence>
<dbReference type="EMBL" id="CP119958">
    <property type="protein sequence ID" value="WFD37425.1"/>
    <property type="molecule type" value="Genomic_DNA"/>
</dbReference>
<comment type="function">
    <text evidence="6">Required for exosome-dependent processing of pre-rRNA and small nucleolar RNA (snRNA) precursors. Involved in processing of 35S pre-rRNA at the A0, A1 and A2 sites.</text>
</comment>
<dbReference type="InterPro" id="IPR007146">
    <property type="entry name" value="Sas10/Utp3/C1D"/>
</dbReference>
<evidence type="ECO:0000256" key="3">
    <source>
        <dbReference type="ARBA" id="ARBA00022552"/>
    </source>
</evidence>
<dbReference type="GO" id="GO:0003723">
    <property type="term" value="F:RNA binding"/>
    <property type="evidence" value="ECO:0007669"/>
    <property type="project" value="UniProtKB-UniRule"/>
</dbReference>
<evidence type="ECO:0000313" key="9">
    <source>
        <dbReference type="Proteomes" id="UP001217754"/>
    </source>
</evidence>
<dbReference type="GO" id="GO:0003677">
    <property type="term" value="F:DNA binding"/>
    <property type="evidence" value="ECO:0007669"/>
    <property type="project" value="TreeGrafter"/>
</dbReference>
<evidence type="ECO:0000313" key="8">
    <source>
        <dbReference type="EMBL" id="WFD37425.1"/>
    </source>
</evidence>
<evidence type="ECO:0000256" key="2">
    <source>
        <dbReference type="ARBA" id="ARBA00009154"/>
    </source>
</evidence>
<dbReference type="Pfam" id="PF04000">
    <property type="entry name" value="Sas10_Utp3"/>
    <property type="match status" value="1"/>
</dbReference>